<dbReference type="InParanoid" id="D7TGH2"/>
<reference evidence="2" key="1">
    <citation type="journal article" date="2007" name="Nature">
        <title>The grapevine genome sequence suggests ancestral hexaploidization in major angiosperm phyla.</title>
        <authorList>
            <consortium name="The French-Italian Public Consortium for Grapevine Genome Characterization."/>
            <person name="Jaillon O."/>
            <person name="Aury J.-M."/>
            <person name="Noel B."/>
            <person name="Policriti A."/>
            <person name="Clepet C."/>
            <person name="Casagrande A."/>
            <person name="Choisne N."/>
            <person name="Aubourg S."/>
            <person name="Vitulo N."/>
            <person name="Jubin C."/>
            <person name="Vezzi A."/>
            <person name="Legeai F."/>
            <person name="Hugueney P."/>
            <person name="Dasilva C."/>
            <person name="Horner D."/>
            <person name="Mica E."/>
            <person name="Jublot D."/>
            <person name="Poulain J."/>
            <person name="Bruyere C."/>
            <person name="Billault A."/>
            <person name="Segurens B."/>
            <person name="Gouyvenoux M."/>
            <person name="Ugarte E."/>
            <person name="Cattonaro F."/>
            <person name="Anthouard V."/>
            <person name="Vico V."/>
            <person name="Del Fabbro C."/>
            <person name="Alaux M."/>
            <person name="Di Gaspero G."/>
            <person name="Dumas V."/>
            <person name="Felice N."/>
            <person name="Paillard S."/>
            <person name="Juman I."/>
            <person name="Moroldo M."/>
            <person name="Scalabrin S."/>
            <person name="Canaguier A."/>
            <person name="Le Clainche I."/>
            <person name="Malacrida G."/>
            <person name="Durand E."/>
            <person name="Pesole G."/>
            <person name="Laucou V."/>
            <person name="Chatelet P."/>
            <person name="Merdinoglu D."/>
            <person name="Delledonne M."/>
            <person name="Pezzotti M."/>
            <person name="Lecharny A."/>
            <person name="Scarpelli C."/>
            <person name="Artiguenave F."/>
            <person name="Pe M.E."/>
            <person name="Valle G."/>
            <person name="Morgante M."/>
            <person name="Caboche M."/>
            <person name="Adam-Blondon A.-F."/>
            <person name="Weissenbach J."/>
            <person name="Quetier F."/>
            <person name="Wincker P."/>
        </authorList>
    </citation>
    <scope>NUCLEOTIDE SEQUENCE [LARGE SCALE GENOMIC DNA]</scope>
    <source>
        <strain evidence="2">cv. Pinot noir / PN40024</strain>
    </source>
</reference>
<feature type="non-terminal residue" evidence="1">
    <location>
        <position position="1"/>
    </location>
</feature>
<keyword evidence="2" id="KW-1185">Reference proteome</keyword>
<dbReference type="EMBL" id="FN595966">
    <property type="protein sequence ID" value="CBI29596.3"/>
    <property type="molecule type" value="Genomic_DNA"/>
</dbReference>
<evidence type="ECO:0000313" key="2">
    <source>
        <dbReference type="Proteomes" id="UP000009183"/>
    </source>
</evidence>
<dbReference type="PaxDb" id="29760-VIT_00s2440g00010.t01"/>
<organism evidence="1 2">
    <name type="scientific">Vitis vinifera</name>
    <name type="common">Grape</name>
    <dbReference type="NCBI Taxonomy" id="29760"/>
    <lineage>
        <taxon>Eukaryota</taxon>
        <taxon>Viridiplantae</taxon>
        <taxon>Streptophyta</taxon>
        <taxon>Embryophyta</taxon>
        <taxon>Tracheophyta</taxon>
        <taxon>Spermatophyta</taxon>
        <taxon>Magnoliopsida</taxon>
        <taxon>eudicotyledons</taxon>
        <taxon>Gunneridae</taxon>
        <taxon>Pentapetalae</taxon>
        <taxon>rosids</taxon>
        <taxon>Vitales</taxon>
        <taxon>Vitaceae</taxon>
        <taxon>Viteae</taxon>
        <taxon>Vitis</taxon>
    </lineage>
</organism>
<accession>D7TGH2</accession>
<protein>
    <submittedName>
        <fullName evidence="1">Uncharacterized protein</fullName>
    </submittedName>
</protein>
<sequence length="91" mass="10287">WQSLEVLPPASNFDRTLLLPSAFLRSFSSPSSADIWLLLAVITRPPSHLCDCLPHETYRSQQGFFAVHCVRHVSPGIASFHHRRDGERTDC</sequence>
<gene>
    <name evidence="1" type="ORF">VIT_00s2440g00010</name>
</gene>
<dbReference type="HOGENOM" id="CLU_2433461_0_0_1"/>
<proteinExistence type="predicted"/>
<dbReference type="Proteomes" id="UP000009183">
    <property type="component" value="Unassembled WGS sequence, unordered"/>
</dbReference>
<name>D7TGH2_VITVI</name>
<dbReference type="AlphaFoldDB" id="D7TGH2"/>
<evidence type="ECO:0000313" key="1">
    <source>
        <dbReference type="EMBL" id="CBI29596.3"/>
    </source>
</evidence>